<protein>
    <submittedName>
        <fullName evidence="1">Uncharacterized protein</fullName>
    </submittedName>
</protein>
<sequence length="72" mass="8031">MPLNFLSRETDFPDNKVSVLQGRGHDDRLTACSFALGMIDRVAECAALPFVHHRPWPAFPRAAPTSQGRRPT</sequence>
<keyword evidence="2" id="KW-1185">Reference proteome</keyword>
<evidence type="ECO:0000313" key="2">
    <source>
        <dbReference type="Proteomes" id="UP000759443"/>
    </source>
</evidence>
<organism evidence="1 2">
    <name type="scientific">Rhizobium halophytocola</name>
    <dbReference type="NCBI Taxonomy" id="735519"/>
    <lineage>
        <taxon>Bacteria</taxon>
        <taxon>Pseudomonadati</taxon>
        <taxon>Pseudomonadota</taxon>
        <taxon>Alphaproteobacteria</taxon>
        <taxon>Hyphomicrobiales</taxon>
        <taxon>Rhizobiaceae</taxon>
        <taxon>Rhizobium/Agrobacterium group</taxon>
        <taxon>Rhizobium</taxon>
    </lineage>
</organism>
<dbReference type="Proteomes" id="UP000759443">
    <property type="component" value="Unassembled WGS sequence"/>
</dbReference>
<name>A0ABS4DVZ2_9HYPH</name>
<evidence type="ECO:0000313" key="1">
    <source>
        <dbReference type="EMBL" id="MBP1849830.1"/>
    </source>
</evidence>
<proteinExistence type="predicted"/>
<accession>A0ABS4DVZ2</accession>
<comment type="caution">
    <text evidence="1">The sequence shown here is derived from an EMBL/GenBank/DDBJ whole genome shotgun (WGS) entry which is preliminary data.</text>
</comment>
<reference evidence="1 2" key="1">
    <citation type="submission" date="2021-03" db="EMBL/GenBank/DDBJ databases">
        <title>Genomic Encyclopedia of Type Strains, Phase IV (KMG-IV): sequencing the most valuable type-strain genomes for metagenomic binning, comparative biology and taxonomic classification.</title>
        <authorList>
            <person name="Goeker M."/>
        </authorList>
    </citation>
    <scope>NUCLEOTIDE SEQUENCE [LARGE SCALE GENOMIC DNA]</scope>
    <source>
        <strain evidence="1 2">DSM 21600</strain>
    </source>
</reference>
<gene>
    <name evidence="1" type="ORF">J2Z17_001251</name>
</gene>
<dbReference type="EMBL" id="JAGGJU010000003">
    <property type="protein sequence ID" value="MBP1849830.1"/>
    <property type="molecule type" value="Genomic_DNA"/>
</dbReference>